<dbReference type="InterPro" id="IPR023214">
    <property type="entry name" value="HAD_sf"/>
</dbReference>
<dbReference type="PANTHER" id="PTHR43434">
    <property type="entry name" value="PHOSPHOGLYCOLATE PHOSPHATASE"/>
    <property type="match status" value="1"/>
</dbReference>
<dbReference type="AlphaFoldDB" id="A0A9D2SMG7"/>
<reference evidence="1" key="1">
    <citation type="journal article" date="2021" name="PeerJ">
        <title>Extensive microbial diversity within the chicken gut microbiome revealed by metagenomics and culture.</title>
        <authorList>
            <person name="Gilroy R."/>
            <person name="Ravi A."/>
            <person name="Getino M."/>
            <person name="Pursley I."/>
            <person name="Horton D.L."/>
            <person name="Alikhan N.F."/>
            <person name="Baker D."/>
            <person name="Gharbi K."/>
            <person name="Hall N."/>
            <person name="Watson M."/>
            <person name="Adriaenssens E.M."/>
            <person name="Foster-Nyarko E."/>
            <person name="Jarju S."/>
            <person name="Secka A."/>
            <person name="Antonio M."/>
            <person name="Oren A."/>
            <person name="Chaudhuri R.R."/>
            <person name="La Ragione R."/>
            <person name="Hildebrand F."/>
            <person name="Pallen M.J."/>
        </authorList>
    </citation>
    <scope>NUCLEOTIDE SEQUENCE</scope>
    <source>
        <strain evidence="1">CHK185-5351</strain>
    </source>
</reference>
<name>A0A9D2SMG7_9FIRM</name>
<comment type="caution">
    <text evidence="1">The sequence shown here is derived from an EMBL/GenBank/DDBJ whole genome shotgun (WGS) entry which is preliminary data.</text>
</comment>
<keyword evidence="1" id="KW-0378">Hydrolase</keyword>
<gene>
    <name evidence="1" type="ORF">H9705_09320</name>
</gene>
<reference evidence="1" key="2">
    <citation type="submission" date="2021-04" db="EMBL/GenBank/DDBJ databases">
        <authorList>
            <person name="Gilroy R."/>
        </authorList>
    </citation>
    <scope>NUCLEOTIDE SEQUENCE</scope>
    <source>
        <strain evidence="1">CHK185-5351</strain>
    </source>
</reference>
<dbReference type="Pfam" id="PF13419">
    <property type="entry name" value="HAD_2"/>
    <property type="match status" value="1"/>
</dbReference>
<dbReference type="SFLD" id="SFLDG01135">
    <property type="entry name" value="C1.5.6:_HAD__Beta-PGM__Phospha"/>
    <property type="match status" value="1"/>
</dbReference>
<proteinExistence type="predicted"/>
<protein>
    <submittedName>
        <fullName evidence="1">HAD family hydrolase</fullName>
    </submittedName>
</protein>
<dbReference type="GO" id="GO:0006281">
    <property type="term" value="P:DNA repair"/>
    <property type="evidence" value="ECO:0007669"/>
    <property type="project" value="TreeGrafter"/>
</dbReference>
<dbReference type="SFLD" id="SFLDS00003">
    <property type="entry name" value="Haloacid_Dehalogenase"/>
    <property type="match status" value="1"/>
</dbReference>
<dbReference type="GO" id="GO:0005829">
    <property type="term" value="C:cytosol"/>
    <property type="evidence" value="ECO:0007669"/>
    <property type="project" value="TreeGrafter"/>
</dbReference>
<dbReference type="PANTHER" id="PTHR43434:SF1">
    <property type="entry name" value="PHOSPHOGLYCOLATE PHOSPHATASE"/>
    <property type="match status" value="1"/>
</dbReference>
<dbReference type="Proteomes" id="UP000823849">
    <property type="component" value="Unassembled WGS sequence"/>
</dbReference>
<sequence length="224" mass="24780">MIKTCIFDLDGTIADTVESIAHAGNRVLEQFGLEPRPVKDYNYYAGNGIDLALKRALADAGDAEGNYWKQGIPLIRKYFAEDPLYHVRPFQGMPETLQELKAQGISLGVFTNKPHEEAIHVVQALYGKSMFDRIQGQTEEIPMKPAPDGALKIAGELHVKPEECMYFGDTNTDMQTGRAAGMFTVGVTWGFRPRKELVENHAMALIDTPAEILQLVREKGSGAV</sequence>
<dbReference type="SUPFAM" id="SSF56784">
    <property type="entry name" value="HAD-like"/>
    <property type="match status" value="1"/>
</dbReference>
<dbReference type="EMBL" id="DWWU01000038">
    <property type="protein sequence ID" value="HJC16001.1"/>
    <property type="molecule type" value="Genomic_DNA"/>
</dbReference>
<dbReference type="Gene3D" id="3.40.50.1000">
    <property type="entry name" value="HAD superfamily/HAD-like"/>
    <property type="match status" value="1"/>
</dbReference>
<dbReference type="NCBIfam" id="TIGR01549">
    <property type="entry name" value="HAD-SF-IA-v1"/>
    <property type="match status" value="1"/>
</dbReference>
<dbReference type="InterPro" id="IPR050155">
    <property type="entry name" value="HAD-like_hydrolase_sf"/>
</dbReference>
<organism evidence="1 2">
    <name type="scientific">Candidatus Fusicatenibacter intestinigallinarum</name>
    <dbReference type="NCBI Taxonomy" id="2838598"/>
    <lineage>
        <taxon>Bacteria</taxon>
        <taxon>Bacillati</taxon>
        <taxon>Bacillota</taxon>
        <taxon>Clostridia</taxon>
        <taxon>Lachnospirales</taxon>
        <taxon>Lachnospiraceae</taxon>
        <taxon>Fusicatenibacter</taxon>
    </lineage>
</organism>
<dbReference type="InterPro" id="IPR023198">
    <property type="entry name" value="PGP-like_dom2"/>
</dbReference>
<dbReference type="SFLD" id="SFLDG01129">
    <property type="entry name" value="C1.5:_HAD__Beta-PGM__Phosphata"/>
    <property type="match status" value="1"/>
</dbReference>
<dbReference type="InterPro" id="IPR041492">
    <property type="entry name" value="HAD_2"/>
</dbReference>
<accession>A0A9D2SMG7</accession>
<dbReference type="InterPro" id="IPR036412">
    <property type="entry name" value="HAD-like_sf"/>
</dbReference>
<dbReference type="Gene3D" id="1.10.150.240">
    <property type="entry name" value="Putative phosphatase, domain 2"/>
    <property type="match status" value="1"/>
</dbReference>
<dbReference type="GO" id="GO:0008967">
    <property type="term" value="F:phosphoglycolate phosphatase activity"/>
    <property type="evidence" value="ECO:0007669"/>
    <property type="project" value="TreeGrafter"/>
</dbReference>
<evidence type="ECO:0000313" key="1">
    <source>
        <dbReference type="EMBL" id="HJC16001.1"/>
    </source>
</evidence>
<evidence type="ECO:0000313" key="2">
    <source>
        <dbReference type="Proteomes" id="UP000823849"/>
    </source>
</evidence>
<dbReference type="NCBIfam" id="TIGR01509">
    <property type="entry name" value="HAD-SF-IA-v3"/>
    <property type="match status" value="1"/>
</dbReference>
<dbReference type="PRINTS" id="PR00413">
    <property type="entry name" value="HADHALOGNASE"/>
</dbReference>
<dbReference type="InterPro" id="IPR006439">
    <property type="entry name" value="HAD-SF_hydro_IA"/>
</dbReference>